<sequence length="831" mass="88623">MKKVFGQTVRDFKREVNKKVLKVPSIEQKVLDATSNEPWGPHGSLLADIAQASRNYHECQIIMAVLWKRINDTGKNWRHVYKALTVLEYLVAYGSERVIDEIKEHSYQISALSDFQYVDSSGKDQGNNVRKKSQSLVVLVNDKERIIEAREKAAANRDKFRNASPGGMYRSGSYDDDGRYGNRDEDRNGYGYGKEKEYNYRDDDRYGKYGDSYGRDGDHNGEERYERDGYRDDDNQGRSQSIDGYGSRSRSSDRDREHAFDDDGHSSSRGARADDQSHDGSIAKRLDRKFSEQNIGGPPGYEEALSESRSPAHSERNGEALAAPAPAASSPPAPRSFSPPTFNAASPPPSNPGIENNSAEVADEFDPRGPISAAPAATSAQTASAFTMTSNNAEMDLLGSLSDVFTPNPLAIMPAPSVMTTPEADAQTNFSGSTFAATQSASNVMNQAFEDPFGDTPFKATPTDAFSAQQPTGSAALFQPTMNQNTEMPPAVAPPNGDTFSSMTYSAPNVQPPSTNPHFFPQEMSSSHLETDILADILPPSGPSAVASQAGFSLTSGQHPQPGGSVYGNFYSSAGNMVSPEAPHMAPQGQQLSSGNFFTQGGSPAPVPYNMSLQPPAGPVVQFNNGNLVPQQGSMAPVVSQFSHHTPQYNSGNPLPQHASTFPVASQFTYQTPTASTPQHNDVLGNLLSQGPNTSMASQTALTSSTGSLAIVPQPSKDKFETKSTVWADTLSRGLVNLNISGPKTNPLADIGVDFDALNRKEKRMEKQPMTPVVSTISMGKAMGSGTGLGRAGAGALRPAPNLTIGSGMGMGGGVNTGMGMGMGGGPGSGH</sequence>
<dbReference type="Proteomes" id="UP001141253">
    <property type="component" value="Chromosome 14"/>
</dbReference>
<feature type="region of interest" description="Disordered" evidence="5">
    <location>
        <begin position="154"/>
        <end position="358"/>
    </location>
</feature>
<evidence type="ECO:0000313" key="8">
    <source>
        <dbReference type="Proteomes" id="UP001141253"/>
    </source>
</evidence>
<feature type="compositionally biased region" description="Basic and acidic residues" evidence="5">
    <location>
        <begin position="176"/>
        <end position="236"/>
    </location>
</feature>
<keyword evidence="8" id="KW-1185">Reference proteome</keyword>
<reference evidence="7" key="2">
    <citation type="journal article" date="2023" name="Int. J. Mol. Sci.">
        <title>De Novo Assembly and Annotation of 11 Diverse Shrub Willow (Salix) Genomes Reveals Novel Gene Organization in Sex-Linked Regions.</title>
        <authorList>
            <person name="Hyden B."/>
            <person name="Feng K."/>
            <person name="Yates T.B."/>
            <person name="Jawdy S."/>
            <person name="Cereghino C."/>
            <person name="Smart L.B."/>
            <person name="Muchero W."/>
        </authorList>
    </citation>
    <scope>NUCLEOTIDE SEQUENCE</scope>
    <source>
        <tissue evidence="7">Shoot tip</tissue>
    </source>
</reference>
<accession>A0ABQ9ACC9</accession>
<dbReference type="Gene3D" id="1.25.40.90">
    <property type="match status" value="1"/>
</dbReference>
<dbReference type="InterPro" id="IPR013809">
    <property type="entry name" value="ENTH"/>
</dbReference>
<comment type="caution">
    <text evidence="7">The sequence shown here is derived from an EMBL/GenBank/DDBJ whole genome shotgun (WGS) entry which is preliminary data.</text>
</comment>
<dbReference type="PROSITE" id="PS50942">
    <property type="entry name" value="ENTH"/>
    <property type="match status" value="1"/>
</dbReference>
<keyword evidence="4" id="KW-0968">Cytoplasmic vesicle</keyword>
<dbReference type="PANTHER" id="PTHR12276:SF91">
    <property type="entry name" value="CLATHRIN INTERACTOR EPSIN 2-RELATED"/>
    <property type="match status" value="1"/>
</dbReference>
<protein>
    <recommendedName>
        <fullName evidence="6">ENTH domain-containing protein</fullName>
    </recommendedName>
</protein>
<organism evidence="7 8">
    <name type="scientific">Salix suchowensis</name>
    <dbReference type="NCBI Taxonomy" id="1278906"/>
    <lineage>
        <taxon>Eukaryota</taxon>
        <taxon>Viridiplantae</taxon>
        <taxon>Streptophyta</taxon>
        <taxon>Embryophyta</taxon>
        <taxon>Tracheophyta</taxon>
        <taxon>Spermatophyta</taxon>
        <taxon>Magnoliopsida</taxon>
        <taxon>eudicotyledons</taxon>
        <taxon>Gunneridae</taxon>
        <taxon>Pentapetalae</taxon>
        <taxon>rosids</taxon>
        <taxon>fabids</taxon>
        <taxon>Malpighiales</taxon>
        <taxon>Salicaceae</taxon>
        <taxon>Saliceae</taxon>
        <taxon>Salix</taxon>
    </lineage>
</organism>
<reference evidence="7" key="1">
    <citation type="submission" date="2022-10" db="EMBL/GenBank/DDBJ databases">
        <authorList>
            <person name="Hyden B.L."/>
            <person name="Feng K."/>
            <person name="Yates T."/>
            <person name="Jawdy S."/>
            <person name="Smart L.B."/>
            <person name="Muchero W."/>
        </authorList>
    </citation>
    <scope>NUCLEOTIDE SEQUENCE</scope>
    <source>
        <tissue evidence="7">Shoot tip</tissue>
    </source>
</reference>
<name>A0ABQ9ACC9_9ROSI</name>
<dbReference type="SMART" id="SM00273">
    <property type="entry name" value="ENTH"/>
    <property type="match status" value="1"/>
</dbReference>
<feature type="region of interest" description="Disordered" evidence="5">
    <location>
        <begin position="689"/>
        <end position="712"/>
    </location>
</feature>
<proteinExistence type="predicted"/>
<comment type="subcellular location">
    <subcellularLocation>
        <location evidence="1">Cytoplasmic vesicle</location>
        <location evidence="1">Clathrin-coated vesicle</location>
    </subcellularLocation>
    <subcellularLocation>
        <location evidence="2">Golgi apparatus</location>
    </subcellularLocation>
</comment>
<evidence type="ECO:0000256" key="4">
    <source>
        <dbReference type="ARBA" id="ARBA00023329"/>
    </source>
</evidence>
<evidence type="ECO:0000256" key="2">
    <source>
        <dbReference type="ARBA" id="ARBA00004555"/>
    </source>
</evidence>
<dbReference type="SUPFAM" id="SSF48464">
    <property type="entry name" value="ENTH/VHS domain"/>
    <property type="match status" value="1"/>
</dbReference>
<gene>
    <name evidence="7" type="ORF">OIU77_010954</name>
</gene>
<dbReference type="Pfam" id="PF01417">
    <property type="entry name" value="ENTH"/>
    <property type="match status" value="1"/>
</dbReference>
<evidence type="ECO:0000256" key="1">
    <source>
        <dbReference type="ARBA" id="ARBA00004132"/>
    </source>
</evidence>
<evidence type="ECO:0000313" key="7">
    <source>
        <dbReference type="EMBL" id="KAJ6329374.1"/>
    </source>
</evidence>
<dbReference type="EMBL" id="JAPFFI010000022">
    <property type="protein sequence ID" value="KAJ6329374.1"/>
    <property type="molecule type" value="Genomic_DNA"/>
</dbReference>
<evidence type="ECO:0000256" key="5">
    <source>
        <dbReference type="SAM" id="MobiDB-lite"/>
    </source>
</evidence>
<feature type="compositionally biased region" description="Polar residues" evidence="5">
    <location>
        <begin position="689"/>
        <end position="708"/>
    </location>
</feature>
<evidence type="ECO:0000256" key="3">
    <source>
        <dbReference type="ARBA" id="ARBA00023034"/>
    </source>
</evidence>
<keyword evidence="3" id="KW-0333">Golgi apparatus</keyword>
<evidence type="ECO:0000259" key="6">
    <source>
        <dbReference type="PROSITE" id="PS50942"/>
    </source>
</evidence>
<dbReference type="PANTHER" id="PTHR12276">
    <property type="entry name" value="EPSIN/ENT-RELATED"/>
    <property type="match status" value="1"/>
</dbReference>
<feature type="compositionally biased region" description="Basic and acidic residues" evidence="5">
    <location>
        <begin position="250"/>
        <end position="291"/>
    </location>
</feature>
<feature type="domain" description="ENTH" evidence="6">
    <location>
        <begin position="18"/>
        <end position="150"/>
    </location>
</feature>
<dbReference type="InterPro" id="IPR008942">
    <property type="entry name" value="ENTH_VHS"/>
</dbReference>
<dbReference type="CDD" id="cd03571">
    <property type="entry name" value="ENTH"/>
    <property type="match status" value="1"/>
</dbReference>